<feature type="region of interest" description="Disordered" evidence="8">
    <location>
        <begin position="1"/>
        <end position="36"/>
    </location>
</feature>
<dbReference type="GO" id="GO:0051301">
    <property type="term" value="P:cell division"/>
    <property type="evidence" value="ECO:0007669"/>
    <property type="project" value="UniProtKB-KW"/>
</dbReference>
<keyword evidence="5" id="KW-0175">Coiled coil</keyword>
<reference evidence="9 10" key="1">
    <citation type="submission" date="2018-10" db="EMBL/GenBank/DDBJ databases">
        <title>Sequencing the genomes of 1000 actinobacteria strains.</title>
        <authorList>
            <person name="Klenk H.-P."/>
        </authorList>
    </citation>
    <scope>NUCLEOTIDE SEQUENCE [LARGE SCALE GENOMIC DNA]</scope>
    <source>
        <strain evidence="9 10">DSM 45175</strain>
    </source>
</reference>
<dbReference type="OrthoDB" id="3394784at2"/>
<keyword evidence="10" id="KW-1185">Reference proteome</keyword>
<evidence type="ECO:0000256" key="4">
    <source>
        <dbReference type="ARBA" id="ARBA00022618"/>
    </source>
</evidence>
<sequence>MEDERDRVGRPRERTLLTPRDVRRKRFSPTGIGRRGYQPGEVREFLHLVEGDLAVLYQQLMSAREEATRMRTALREWQSRHNVCYVQSRQDAQESYRRPIESDQVRPVESTEDRRAHLPYPQPQPRRGD</sequence>
<evidence type="ECO:0000256" key="3">
    <source>
        <dbReference type="ARBA" id="ARBA00022490"/>
    </source>
</evidence>
<dbReference type="AlphaFoldDB" id="A0A495JIY3"/>
<dbReference type="Gene3D" id="6.10.250.660">
    <property type="match status" value="1"/>
</dbReference>
<evidence type="ECO:0000256" key="5">
    <source>
        <dbReference type="ARBA" id="ARBA00023054"/>
    </source>
</evidence>
<evidence type="ECO:0000256" key="8">
    <source>
        <dbReference type="SAM" id="MobiDB-lite"/>
    </source>
</evidence>
<keyword evidence="4" id="KW-0132">Cell division</keyword>
<proteinExistence type="predicted"/>
<evidence type="ECO:0000256" key="2">
    <source>
        <dbReference type="ARBA" id="ARBA00018787"/>
    </source>
</evidence>
<feature type="region of interest" description="Disordered" evidence="8">
    <location>
        <begin position="88"/>
        <end position="129"/>
    </location>
</feature>
<evidence type="ECO:0000313" key="9">
    <source>
        <dbReference type="EMBL" id="RKR87959.1"/>
    </source>
</evidence>
<gene>
    <name evidence="9" type="ORF">BDK92_2262</name>
</gene>
<evidence type="ECO:0000256" key="1">
    <source>
        <dbReference type="ARBA" id="ARBA00004496"/>
    </source>
</evidence>
<dbReference type="Pfam" id="PF05103">
    <property type="entry name" value="DivIVA"/>
    <property type="match status" value="1"/>
</dbReference>
<comment type="caution">
    <text evidence="9">The sequence shown here is derived from an EMBL/GenBank/DDBJ whole genome shotgun (WGS) entry which is preliminary data.</text>
</comment>
<evidence type="ECO:0000313" key="10">
    <source>
        <dbReference type="Proteomes" id="UP000277671"/>
    </source>
</evidence>
<dbReference type="InterPro" id="IPR007793">
    <property type="entry name" value="DivIVA_fam"/>
</dbReference>
<dbReference type="GO" id="GO:0005737">
    <property type="term" value="C:cytoplasm"/>
    <property type="evidence" value="ECO:0007669"/>
    <property type="project" value="UniProtKB-SubCell"/>
</dbReference>
<accession>A0A495JIY3</accession>
<organism evidence="9 10">
    <name type="scientific">Micromonospora pisi</name>
    <dbReference type="NCBI Taxonomy" id="589240"/>
    <lineage>
        <taxon>Bacteria</taxon>
        <taxon>Bacillati</taxon>
        <taxon>Actinomycetota</taxon>
        <taxon>Actinomycetes</taxon>
        <taxon>Micromonosporales</taxon>
        <taxon>Micromonosporaceae</taxon>
        <taxon>Micromonospora</taxon>
    </lineage>
</organism>
<evidence type="ECO:0000256" key="6">
    <source>
        <dbReference type="ARBA" id="ARBA00023306"/>
    </source>
</evidence>
<evidence type="ECO:0000256" key="7">
    <source>
        <dbReference type="ARBA" id="ARBA00031737"/>
    </source>
</evidence>
<protein>
    <recommendedName>
        <fullName evidence="2">Cell wall synthesis protein Wag31</fullName>
    </recommendedName>
    <alternativeName>
        <fullName evidence="7">Antigen 84</fullName>
    </alternativeName>
</protein>
<keyword evidence="3" id="KW-0963">Cytoplasm</keyword>
<feature type="compositionally biased region" description="Basic and acidic residues" evidence="8">
    <location>
        <begin position="1"/>
        <end position="15"/>
    </location>
</feature>
<feature type="compositionally biased region" description="Basic and acidic residues" evidence="8">
    <location>
        <begin position="91"/>
        <end position="116"/>
    </location>
</feature>
<dbReference type="NCBIfam" id="TIGR03544">
    <property type="entry name" value="DivI1A_domain"/>
    <property type="match status" value="1"/>
</dbReference>
<dbReference type="InterPro" id="IPR019933">
    <property type="entry name" value="DivIVA_domain"/>
</dbReference>
<dbReference type="RefSeq" id="WP_121156648.1">
    <property type="nucleotide sequence ID" value="NZ_RBKT01000001.1"/>
</dbReference>
<comment type="subcellular location">
    <subcellularLocation>
        <location evidence="1">Cytoplasm</location>
    </subcellularLocation>
</comment>
<keyword evidence="6" id="KW-0131">Cell cycle</keyword>
<dbReference type="Proteomes" id="UP000277671">
    <property type="component" value="Unassembled WGS sequence"/>
</dbReference>
<dbReference type="EMBL" id="RBKT01000001">
    <property type="protein sequence ID" value="RKR87959.1"/>
    <property type="molecule type" value="Genomic_DNA"/>
</dbReference>
<name>A0A495JIY3_9ACTN</name>
<feature type="compositionally biased region" description="Pro residues" evidence="8">
    <location>
        <begin position="120"/>
        <end position="129"/>
    </location>
</feature>